<evidence type="ECO:0000313" key="3">
    <source>
        <dbReference type="Proteomes" id="UP000027821"/>
    </source>
</evidence>
<dbReference type="Proteomes" id="UP000027821">
    <property type="component" value="Unassembled WGS sequence"/>
</dbReference>
<dbReference type="OrthoDB" id="1100725at2"/>
<organism evidence="2 3">
    <name type="scientific">Anditalea andensis</name>
    <dbReference type="NCBI Taxonomy" id="1048983"/>
    <lineage>
        <taxon>Bacteria</taxon>
        <taxon>Pseudomonadati</taxon>
        <taxon>Bacteroidota</taxon>
        <taxon>Cytophagia</taxon>
        <taxon>Cytophagales</taxon>
        <taxon>Cytophagaceae</taxon>
        <taxon>Anditalea</taxon>
    </lineage>
</organism>
<keyword evidence="3" id="KW-1185">Reference proteome</keyword>
<evidence type="ECO:0000313" key="2">
    <source>
        <dbReference type="EMBL" id="KEO73036.1"/>
    </source>
</evidence>
<dbReference type="EMBL" id="JMIH01000023">
    <property type="protein sequence ID" value="KEO73036.1"/>
    <property type="molecule type" value="Genomic_DNA"/>
</dbReference>
<feature type="region of interest" description="Disordered" evidence="1">
    <location>
        <begin position="204"/>
        <end position="254"/>
    </location>
</feature>
<comment type="caution">
    <text evidence="2">The sequence shown here is derived from an EMBL/GenBank/DDBJ whole genome shotgun (WGS) entry which is preliminary data.</text>
</comment>
<evidence type="ECO:0000256" key="1">
    <source>
        <dbReference type="SAM" id="MobiDB-lite"/>
    </source>
</evidence>
<dbReference type="AlphaFoldDB" id="A0A074KSU7"/>
<dbReference type="STRING" id="1048983.EL17_15605"/>
<accession>A0A074KSU7</accession>
<protein>
    <submittedName>
        <fullName evidence="2">Uncharacterized protein</fullName>
    </submittedName>
</protein>
<dbReference type="RefSeq" id="WP_035076255.1">
    <property type="nucleotide sequence ID" value="NZ_JMIH01000023.1"/>
</dbReference>
<proteinExistence type="predicted"/>
<dbReference type="eggNOG" id="COG0810">
    <property type="taxonomic scope" value="Bacteria"/>
</dbReference>
<name>A0A074KSU7_9BACT</name>
<sequence>MNKINFNYLENYSQSISEKFCSKYFETKKYMSGQEIIQLTPSQQVNLLVIKALFSAWQDELEKLKSNPYFDYRDIAVDNSLKEFMNILSRAIKVERVHFEPLMREAVEDALLLAIDPVTFFIHLIEESKGDRNYFKDTKKYIKWHTDLMGTLMDKSSMGASSSELKMALRAKYENEKNKMERYDRLLEPLHQVQKIDYTKLVEQNDTGSIQEERKTNALDAQETPPVESAEKFATDSTDSSSSTHNQHKAASSEKAIDPALAWARFESEEYSIIKGSIGNLSESVGINQRFMFTRELFQGNADLMKHALQSIDRCDSFVEAVELINQRYVEELDWNKNSDEVNEFLQLVFRKFEQK</sequence>
<reference evidence="2 3" key="1">
    <citation type="submission" date="2014-04" db="EMBL/GenBank/DDBJ databases">
        <title>Characterization and application of a salt tolerant electro-active bacterium.</title>
        <authorList>
            <person name="Yang L."/>
            <person name="Wei S."/>
            <person name="Tay Q.X.M."/>
        </authorList>
    </citation>
    <scope>NUCLEOTIDE SEQUENCE [LARGE SCALE GENOMIC DNA]</scope>
    <source>
        <strain evidence="2 3">LY1</strain>
    </source>
</reference>
<gene>
    <name evidence="2" type="ORF">EL17_15605</name>
</gene>
<feature type="compositionally biased region" description="Low complexity" evidence="1">
    <location>
        <begin position="235"/>
        <end position="244"/>
    </location>
</feature>